<dbReference type="Proteomes" id="UP001282474">
    <property type="component" value="Unassembled WGS sequence"/>
</dbReference>
<keyword evidence="2" id="KW-0238">DNA-binding</keyword>
<organism evidence="6 7">
    <name type="scientific">Streptomyces caniscabiei</name>
    <dbReference type="NCBI Taxonomy" id="2746961"/>
    <lineage>
        <taxon>Bacteria</taxon>
        <taxon>Bacillati</taxon>
        <taxon>Actinomycetota</taxon>
        <taxon>Actinomycetes</taxon>
        <taxon>Kitasatosporales</taxon>
        <taxon>Streptomycetaceae</taxon>
        <taxon>Streptomyces</taxon>
    </lineage>
</organism>
<evidence type="ECO:0000256" key="2">
    <source>
        <dbReference type="ARBA" id="ARBA00023125"/>
    </source>
</evidence>
<evidence type="ECO:0000259" key="5">
    <source>
        <dbReference type="PROSITE" id="PS50949"/>
    </source>
</evidence>
<keyword evidence="1" id="KW-0805">Transcription regulation</keyword>
<dbReference type="InterPro" id="IPR000524">
    <property type="entry name" value="Tscrpt_reg_HTH_GntR"/>
</dbReference>
<dbReference type="InterPro" id="IPR036390">
    <property type="entry name" value="WH_DNA-bd_sf"/>
</dbReference>
<comment type="caution">
    <text evidence="6">The sequence shown here is derived from an EMBL/GenBank/DDBJ whole genome shotgun (WGS) entry which is preliminary data.</text>
</comment>
<dbReference type="SMART" id="SM00895">
    <property type="entry name" value="FCD"/>
    <property type="match status" value="1"/>
</dbReference>
<dbReference type="PANTHER" id="PTHR43537:SF24">
    <property type="entry name" value="GLUCONATE OPERON TRANSCRIPTIONAL REPRESSOR"/>
    <property type="match status" value="1"/>
</dbReference>
<evidence type="ECO:0000256" key="1">
    <source>
        <dbReference type="ARBA" id="ARBA00023015"/>
    </source>
</evidence>
<protein>
    <submittedName>
        <fullName evidence="6">GntR family transcriptional regulator</fullName>
    </submittedName>
</protein>
<dbReference type="PRINTS" id="PR00035">
    <property type="entry name" value="HTHGNTR"/>
</dbReference>
<evidence type="ECO:0000313" key="6">
    <source>
        <dbReference type="EMBL" id="MDX3041960.1"/>
    </source>
</evidence>
<dbReference type="EMBL" id="JARAWJ010000032">
    <property type="protein sequence ID" value="MDX3041960.1"/>
    <property type="molecule type" value="Genomic_DNA"/>
</dbReference>
<dbReference type="PANTHER" id="PTHR43537">
    <property type="entry name" value="TRANSCRIPTIONAL REGULATOR, GNTR FAMILY"/>
    <property type="match status" value="1"/>
</dbReference>
<sequence>MPRAPKSTTSTSNSTPLAPAWTTSPVGRVAAPLREQVVTALREAILDFRLEPGRRLVERELVEQLDVSRTTVREALRELTSEGLIKVVPQKGAVVAVPTLDEARDLYEVRCALETLLVRRFIEKAPRSKVYALEAAAEHFAEVASRDGAEPRDVLDARRDFNAVLHDGAGSEVLRQLVEGVQAKVRVLVVKGMSTNHAEVIQELRDIVAAVRERDADTAVEIYTKHMRRVAANVLEGLKGIQER</sequence>
<dbReference type="Gene3D" id="1.20.120.530">
    <property type="entry name" value="GntR ligand-binding domain-like"/>
    <property type="match status" value="1"/>
</dbReference>
<proteinExistence type="predicted"/>
<keyword evidence="7" id="KW-1185">Reference proteome</keyword>
<accession>A0ABU4N039</accession>
<dbReference type="SUPFAM" id="SSF46785">
    <property type="entry name" value="Winged helix' DNA-binding domain"/>
    <property type="match status" value="1"/>
</dbReference>
<dbReference type="InterPro" id="IPR036388">
    <property type="entry name" value="WH-like_DNA-bd_sf"/>
</dbReference>
<dbReference type="CDD" id="cd07377">
    <property type="entry name" value="WHTH_GntR"/>
    <property type="match status" value="1"/>
</dbReference>
<feature type="region of interest" description="Disordered" evidence="4">
    <location>
        <begin position="1"/>
        <end position="23"/>
    </location>
</feature>
<evidence type="ECO:0000256" key="3">
    <source>
        <dbReference type="ARBA" id="ARBA00023163"/>
    </source>
</evidence>
<reference evidence="6 7" key="1">
    <citation type="journal article" date="2023" name="Microb. Genom.">
        <title>Mesoterricola silvestris gen. nov., sp. nov., Mesoterricola sediminis sp. nov., Geothrix oryzae sp. nov., Geothrix edaphica sp. nov., Geothrix rubra sp. nov., and Geothrix limicola sp. nov., six novel members of Acidobacteriota isolated from soils.</title>
        <authorList>
            <person name="Weisberg A.J."/>
            <person name="Pearce E."/>
            <person name="Kramer C.G."/>
            <person name="Chang J.H."/>
            <person name="Clarke C.R."/>
        </authorList>
    </citation>
    <scope>NUCLEOTIDE SEQUENCE [LARGE SCALE GENOMIC DNA]</scope>
    <source>
        <strain evidence="6 7">NE20-4-1</strain>
    </source>
</reference>
<dbReference type="PROSITE" id="PS50949">
    <property type="entry name" value="HTH_GNTR"/>
    <property type="match status" value="1"/>
</dbReference>
<evidence type="ECO:0000256" key="4">
    <source>
        <dbReference type="SAM" id="MobiDB-lite"/>
    </source>
</evidence>
<dbReference type="InterPro" id="IPR008920">
    <property type="entry name" value="TF_FadR/GntR_C"/>
</dbReference>
<keyword evidence="3" id="KW-0804">Transcription</keyword>
<dbReference type="InterPro" id="IPR011711">
    <property type="entry name" value="GntR_C"/>
</dbReference>
<dbReference type="SMART" id="SM00345">
    <property type="entry name" value="HTH_GNTR"/>
    <property type="match status" value="1"/>
</dbReference>
<dbReference type="Gene3D" id="1.10.10.10">
    <property type="entry name" value="Winged helix-like DNA-binding domain superfamily/Winged helix DNA-binding domain"/>
    <property type="match status" value="1"/>
</dbReference>
<dbReference type="Pfam" id="PF00392">
    <property type="entry name" value="GntR"/>
    <property type="match status" value="1"/>
</dbReference>
<dbReference type="SUPFAM" id="SSF48008">
    <property type="entry name" value="GntR ligand-binding domain-like"/>
    <property type="match status" value="1"/>
</dbReference>
<feature type="domain" description="HTH gntR-type" evidence="5">
    <location>
        <begin position="31"/>
        <end position="98"/>
    </location>
</feature>
<dbReference type="RefSeq" id="WP_052683009.1">
    <property type="nucleotide sequence ID" value="NZ_JABXWF010000028.1"/>
</dbReference>
<dbReference type="Pfam" id="PF07729">
    <property type="entry name" value="FCD"/>
    <property type="match status" value="1"/>
</dbReference>
<evidence type="ECO:0000313" key="7">
    <source>
        <dbReference type="Proteomes" id="UP001282474"/>
    </source>
</evidence>
<gene>
    <name evidence="6" type="ORF">PV383_32955</name>
</gene>
<name>A0ABU4N039_9ACTN</name>